<dbReference type="InterPro" id="IPR000794">
    <property type="entry name" value="Beta-ketoacyl_synthase"/>
</dbReference>
<dbReference type="GO" id="GO:0004315">
    <property type="term" value="F:3-oxoacyl-[acyl-carrier-protein] synthase activity"/>
    <property type="evidence" value="ECO:0007669"/>
    <property type="project" value="TreeGrafter"/>
</dbReference>
<dbReference type="OrthoDB" id="9778690at2"/>
<accession>A0A2T0VK43</accession>
<keyword evidence="3" id="KW-0012">Acyltransferase</keyword>
<evidence type="ECO:0000256" key="2">
    <source>
        <dbReference type="ARBA" id="ARBA00022679"/>
    </source>
</evidence>
<comment type="similarity">
    <text evidence="1 4">Belongs to the thiolase-like superfamily. Beta-ketoacyl-ACP synthases family.</text>
</comment>
<dbReference type="InterPro" id="IPR016039">
    <property type="entry name" value="Thiolase-like"/>
</dbReference>
<dbReference type="PANTHER" id="PTHR11712:SF322">
    <property type="entry name" value="POLYKETIDE BETA-KETOACYL SYNTHASE 2-RELATED"/>
    <property type="match status" value="1"/>
</dbReference>
<evidence type="ECO:0000256" key="3">
    <source>
        <dbReference type="ARBA" id="ARBA00023315"/>
    </source>
</evidence>
<protein>
    <submittedName>
        <fullName evidence="6">Minimal PKS chain-length factor (CLF/KS beta)</fullName>
    </submittedName>
</protein>
<dbReference type="EMBL" id="PVTL01000001">
    <property type="protein sequence ID" value="PRY70559.1"/>
    <property type="molecule type" value="Genomic_DNA"/>
</dbReference>
<keyword evidence="2 4" id="KW-0808">Transferase</keyword>
<dbReference type="AlphaFoldDB" id="A0A2T0VK43"/>
<evidence type="ECO:0000313" key="7">
    <source>
        <dbReference type="Proteomes" id="UP000237983"/>
    </source>
</evidence>
<evidence type="ECO:0000256" key="1">
    <source>
        <dbReference type="ARBA" id="ARBA00008467"/>
    </source>
</evidence>
<dbReference type="Pfam" id="PF02801">
    <property type="entry name" value="Ketoacyl-synt_C"/>
    <property type="match status" value="1"/>
</dbReference>
<evidence type="ECO:0000313" key="6">
    <source>
        <dbReference type="EMBL" id="PRY70559.1"/>
    </source>
</evidence>
<dbReference type="GO" id="GO:0006633">
    <property type="term" value="P:fatty acid biosynthetic process"/>
    <property type="evidence" value="ECO:0007669"/>
    <property type="project" value="TreeGrafter"/>
</dbReference>
<dbReference type="PROSITE" id="PS52004">
    <property type="entry name" value="KS3_2"/>
    <property type="match status" value="1"/>
</dbReference>
<dbReference type="SUPFAM" id="SSF53901">
    <property type="entry name" value="Thiolase-like"/>
    <property type="match status" value="2"/>
</dbReference>
<evidence type="ECO:0000256" key="4">
    <source>
        <dbReference type="RuleBase" id="RU003694"/>
    </source>
</evidence>
<dbReference type="PANTHER" id="PTHR11712">
    <property type="entry name" value="POLYKETIDE SYNTHASE-RELATED"/>
    <property type="match status" value="1"/>
</dbReference>
<dbReference type="InterPro" id="IPR014030">
    <property type="entry name" value="Ketoacyl_synth_N"/>
</dbReference>
<reference evidence="6 7" key="1">
    <citation type="submission" date="2018-03" db="EMBL/GenBank/DDBJ databases">
        <title>Genomic Encyclopedia of Type Strains, Phase III (KMG-III): the genomes of soil and plant-associated and newly described type strains.</title>
        <authorList>
            <person name="Whitman W."/>
        </authorList>
    </citation>
    <scope>NUCLEOTIDE SEQUENCE [LARGE SCALE GENOMIC DNA]</scope>
    <source>
        <strain evidence="6 7">CGMCC 1.12484</strain>
    </source>
</reference>
<dbReference type="SMART" id="SM00825">
    <property type="entry name" value="PKS_KS"/>
    <property type="match status" value="1"/>
</dbReference>
<organism evidence="6 7">
    <name type="scientific">Glaciihabitans tibetensis</name>
    <dbReference type="NCBI Taxonomy" id="1266600"/>
    <lineage>
        <taxon>Bacteria</taxon>
        <taxon>Bacillati</taxon>
        <taxon>Actinomycetota</taxon>
        <taxon>Actinomycetes</taxon>
        <taxon>Micrococcales</taxon>
        <taxon>Microbacteriaceae</taxon>
        <taxon>Glaciihabitans</taxon>
    </lineage>
</organism>
<sequence>MTRVVITGIGVIAPSGIGADQHWKSILAGELNVRRISAFDPTPYTTTIAGQVDGFDVTDQVDPRLVVQTDRWTWMSLAATQLALDDARYNPADHSPYATSVALAAGSGGNEFGQREMTGLYSKGPRAVGAYQSIAWFYAASTGQSSIRHGTKGPASVLVTEGAGGLDSLGHARRVVRRGTTAVIGGGTEAPLSPYALTCYGSSGRLTTSDDPRAGYKPFDKQANGYAPGEGGAVLLVEDLRTAVKRGSPQIYGEIAGYAATHDAYDPNAPAPDATHMARAMNLAIADAGLTAEDIDLVIADGAGVAELDALEASALRRVFGDRIGSVPVTAPQGFVGRLNAGGSALSVATALLAIREGVAPAVGNLDQPNPAYGLDLVRVPRELDLDVVLINARGFGGFNSSMVLRKVTAADLEDVAEEAIS</sequence>
<dbReference type="InterPro" id="IPR014031">
    <property type="entry name" value="Ketoacyl_synth_C"/>
</dbReference>
<proteinExistence type="inferred from homology"/>
<dbReference type="RefSeq" id="WP_106209760.1">
    <property type="nucleotide sequence ID" value="NZ_PVTL01000001.1"/>
</dbReference>
<dbReference type="InterPro" id="IPR020841">
    <property type="entry name" value="PKS_Beta-ketoAc_synthase_dom"/>
</dbReference>
<dbReference type="Pfam" id="PF00109">
    <property type="entry name" value="ketoacyl-synt"/>
    <property type="match status" value="1"/>
</dbReference>
<keyword evidence="7" id="KW-1185">Reference proteome</keyword>
<gene>
    <name evidence="6" type="ORF">B0I08_101696</name>
</gene>
<dbReference type="Gene3D" id="3.40.47.10">
    <property type="match status" value="2"/>
</dbReference>
<evidence type="ECO:0000259" key="5">
    <source>
        <dbReference type="PROSITE" id="PS52004"/>
    </source>
</evidence>
<dbReference type="Proteomes" id="UP000237983">
    <property type="component" value="Unassembled WGS sequence"/>
</dbReference>
<name>A0A2T0VK43_9MICO</name>
<feature type="domain" description="Ketosynthase family 3 (KS3)" evidence="5">
    <location>
        <begin position="1"/>
        <end position="407"/>
    </location>
</feature>
<comment type="caution">
    <text evidence="6">The sequence shown here is derived from an EMBL/GenBank/DDBJ whole genome shotgun (WGS) entry which is preliminary data.</text>
</comment>